<name>A0ABX5KBU8_9BURK</name>
<dbReference type="SUPFAM" id="SSF51604">
    <property type="entry name" value="Enolase C-terminal domain-like"/>
    <property type="match status" value="1"/>
</dbReference>
<dbReference type="InterPro" id="IPR029065">
    <property type="entry name" value="Enolase_C-like"/>
</dbReference>
<evidence type="ECO:0000256" key="5">
    <source>
        <dbReference type="RuleBase" id="RU366006"/>
    </source>
</evidence>
<gene>
    <name evidence="7" type="ORF">C7402_14618</name>
</gene>
<sequence>MAEIRMSVDIERWPFAQPVRITGYTLTDAPVVLVTLTDGIHTGRGEASGVYYHRETPQSMAVQLEALRGAVEAGITRDALIRAMPAGGARNALDAALWDLEAQRSGMPAWRLAGLAAPAPLRTTFTLGVDAPAALAATVARMPHARAIKLKLDGDVADLDRVLAVRRARPDVDLYVDANQGWSAAQLRRLLPPLAQAGVKLIEQPLPVGADAALREIDHTVPIAADEAFIDLADLPALRGKYDVVNIKLDKCGGLTRGLELARAARSAGFGVMVGCMGGSSLAMAPAALLGQCCDLVDLDAPTFLAADRAFAVQYDEGFLTCPSALWGGGSLATL</sequence>
<dbReference type="PANTHER" id="PTHR48080">
    <property type="entry name" value="D-GALACTONATE DEHYDRATASE-RELATED"/>
    <property type="match status" value="1"/>
</dbReference>
<reference evidence="7 8" key="1">
    <citation type="submission" date="2018-05" db="EMBL/GenBank/DDBJ databases">
        <title>Genomic Encyclopedia of Type Strains, Phase IV (KMG-V): Genome sequencing to study the core and pangenomes of soil and plant-associated prokaryotes.</title>
        <authorList>
            <person name="Whitman W."/>
        </authorList>
    </citation>
    <scope>NUCLEOTIDE SEQUENCE [LARGE SCALE GENOMIC DNA]</scope>
    <source>
        <strain evidence="7 8">SCZa-39</strain>
    </source>
</reference>
<comment type="cofactor">
    <cofactor evidence="5">
        <name>Mg(2+)</name>
        <dbReference type="ChEBI" id="CHEBI:18420"/>
    </cofactor>
    <text evidence="5">Binds 1 Mg(2+) ion per subunit.</text>
</comment>
<evidence type="ECO:0000313" key="7">
    <source>
        <dbReference type="EMBL" id="PVX61040.1"/>
    </source>
</evidence>
<dbReference type="Gene3D" id="3.30.390.10">
    <property type="entry name" value="Enolase-like, N-terminal domain"/>
    <property type="match status" value="1"/>
</dbReference>
<evidence type="ECO:0000256" key="2">
    <source>
        <dbReference type="ARBA" id="ARBA00022723"/>
    </source>
</evidence>
<dbReference type="SMART" id="SM00922">
    <property type="entry name" value="MR_MLE"/>
    <property type="match status" value="1"/>
</dbReference>
<protein>
    <recommendedName>
        <fullName evidence="5">Dipeptide epimerase</fullName>
        <ecNumber evidence="5">5.1.1.-</ecNumber>
    </recommendedName>
</protein>
<evidence type="ECO:0000313" key="8">
    <source>
        <dbReference type="Proteomes" id="UP000245712"/>
    </source>
</evidence>
<keyword evidence="4 5" id="KW-0413">Isomerase</keyword>
<dbReference type="EC" id="5.1.1.-" evidence="5"/>
<dbReference type="InterPro" id="IPR034593">
    <property type="entry name" value="DgoD-like"/>
</dbReference>
<keyword evidence="3 5" id="KW-0460">Magnesium</keyword>
<dbReference type="Proteomes" id="UP000245712">
    <property type="component" value="Unassembled WGS sequence"/>
</dbReference>
<organism evidence="7 8">
    <name type="scientific">Paraburkholderia unamae</name>
    <dbReference type="NCBI Taxonomy" id="219649"/>
    <lineage>
        <taxon>Bacteria</taxon>
        <taxon>Pseudomonadati</taxon>
        <taxon>Pseudomonadota</taxon>
        <taxon>Betaproteobacteria</taxon>
        <taxon>Burkholderiales</taxon>
        <taxon>Burkholderiaceae</taxon>
        <taxon>Paraburkholderia</taxon>
    </lineage>
</organism>
<dbReference type="PROSITE" id="PS00909">
    <property type="entry name" value="MR_MLE_2"/>
    <property type="match status" value="1"/>
</dbReference>
<feature type="domain" description="Mandelate racemase/muconate lactonizing enzyme C-terminal" evidence="6">
    <location>
        <begin position="132"/>
        <end position="224"/>
    </location>
</feature>
<evidence type="ECO:0000259" key="6">
    <source>
        <dbReference type="SMART" id="SM00922"/>
    </source>
</evidence>
<dbReference type="EMBL" id="QEOB01000046">
    <property type="protein sequence ID" value="PVX61040.1"/>
    <property type="molecule type" value="Genomic_DNA"/>
</dbReference>
<dbReference type="InterPro" id="IPR013341">
    <property type="entry name" value="Mandelate_racemase_N_dom"/>
</dbReference>
<dbReference type="InterPro" id="IPR018110">
    <property type="entry name" value="Mandel_Rmase/mucon_lact_enz_CS"/>
</dbReference>
<comment type="similarity">
    <text evidence="1 5">Belongs to the mandelate racemase/muconate lactonizing enzyme family.</text>
</comment>
<dbReference type="SFLD" id="SFLDG00180">
    <property type="entry name" value="muconate_cycloisomerase"/>
    <property type="match status" value="1"/>
</dbReference>
<evidence type="ECO:0000256" key="1">
    <source>
        <dbReference type="ARBA" id="ARBA00008031"/>
    </source>
</evidence>
<dbReference type="Gene3D" id="3.20.20.120">
    <property type="entry name" value="Enolase-like C-terminal domain"/>
    <property type="match status" value="1"/>
</dbReference>
<dbReference type="CDD" id="cd03319">
    <property type="entry name" value="L-Ala-DL-Glu_epimerase"/>
    <property type="match status" value="1"/>
</dbReference>
<dbReference type="SUPFAM" id="SSF54826">
    <property type="entry name" value="Enolase N-terminal domain-like"/>
    <property type="match status" value="1"/>
</dbReference>
<evidence type="ECO:0000256" key="3">
    <source>
        <dbReference type="ARBA" id="ARBA00022842"/>
    </source>
</evidence>
<dbReference type="InterPro" id="IPR013342">
    <property type="entry name" value="Mandelate_racemase_C"/>
</dbReference>
<comment type="caution">
    <text evidence="7">The sequence shown here is derived from an EMBL/GenBank/DDBJ whole genome shotgun (WGS) entry which is preliminary data.</text>
</comment>
<evidence type="ECO:0000256" key="4">
    <source>
        <dbReference type="ARBA" id="ARBA00023235"/>
    </source>
</evidence>
<dbReference type="SFLD" id="SFLDF00010">
    <property type="entry name" value="dipeptide_epimerase"/>
    <property type="match status" value="1"/>
</dbReference>
<dbReference type="InterPro" id="IPR029017">
    <property type="entry name" value="Enolase-like_N"/>
</dbReference>
<dbReference type="InterPro" id="IPR034603">
    <property type="entry name" value="Dipeptide_epimerase"/>
</dbReference>
<dbReference type="Pfam" id="PF13378">
    <property type="entry name" value="MR_MLE_C"/>
    <property type="match status" value="1"/>
</dbReference>
<dbReference type="SFLD" id="SFLDS00001">
    <property type="entry name" value="Enolase"/>
    <property type="match status" value="1"/>
</dbReference>
<dbReference type="InterPro" id="IPR036849">
    <property type="entry name" value="Enolase-like_C_sf"/>
</dbReference>
<keyword evidence="8" id="KW-1185">Reference proteome</keyword>
<keyword evidence="2 5" id="KW-0479">Metal-binding</keyword>
<dbReference type="Pfam" id="PF02746">
    <property type="entry name" value="MR_MLE_N"/>
    <property type="match status" value="1"/>
</dbReference>
<proteinExistence type="inferred from homology"/>
<dbReference type="PANTHER" id="PTHR48080:SF3">
    <property type="entry name" value="ENOLASE SUPERFAMILY MEMBER DDB_G0284701"/>
    <property type="match status" value="1"/>
</dbReference>
<accession>A0ABX5KBU8</accession>